<dbReference type="AlphaFoldDB" id="A0A814CQD9"/>
<evidence type="ECO:0000313" key="1">
    <source>
        <dbReference type="EMBL" id="CAF0943542.1"/>
    </source>
</evidence>
<sequence length="218" mass="25209">MVKFIENDWTRNEHQGAYMGLATIHESQMKLTLQHAQPDNGYVLTMTQIEQISAEKGGESSTAAVFLIEGQLIRAKMAYLEYLDFGLQMFDDLQDVEEDMKNNHRTIFTQSLADGQTLDAPTARLIQYCYYAPPFENFSDDHRTVSDAQSGETLTHYVRASMMMFLVLLILEAVSRLQQYYSEECYREISTFSPLAFDDLKMARVEKPFWTVMRDQSF</sequence>
<evidence type="ECO:0000313" key="3">
    <source>
        <dbReference type="Proteomes" id="UP000663864"/>
    </source>
</evidence>
<reference evidence="1" key="1">
    <citation type="submission" date="2021-02" db="EMBL/GenBank/DDBJ databases">
        <authorList>
            <person name="Nowell W R."/>
        </authorList>
    </citation>
    <scope>NUCLEOTIDE SEQUENCE</scope>
</reference>
<gene>
    <name evidence="2" type="ORF">JBS370_LOCUS12634</name>
    <name evidence="1" type="ORF">ZHD862_LOCUS9604</name>
</gene>
<comment type="caution">
    <text evidence="1">The sequence shown here is derived from an EMBL/GenBank/DDBJ whole genome shotgun (WGS) entry which is preliminary data.</text>
</comment>
<dbReference type="EMBL" id="CAJNOT010000331">
    <property type="protein sequence ID" value="CAF0943542.1"/>
    <property type="molecule type" value="Genomic_DNA"/>
</dbReference>
<dbReference type="EMBL" id="CAJOBD010001040">
    <property type="protein sequence ID" value="CAF3752244.1"/>
    <property type="molecule type" value="Genomic_DNA"/>
</dbReference>
<organism evidence="1 3">
    <name type="scientific">Rotaria sordida</name>
    <dbReference type="NCBI Taxonomy" id="392033"/>
    <lineage>
        <taxon>Eukaryota</taxon>
        <taxon>Metazoa</taxon>
        <taxon>Spiralia</taxon>
        <taxon>Gnathifera</taxon>
        <taxon>Rotifera</taxon>
        <taxon>Eurotatoria</taxon>
        <taxon>Bdelloidea</taxon>
        <taxon>Philodinida</taxon>
        <taxon>Philodinidae</taxon>
        <taxon>Rotaria</taxon>
    </lineage>
</organism>
<name>A0A814CQD9_9BILA</name>
<protein>
    <submittedName>
        <fullName evidence="1">Uncharacterized protein</fullName>
    </submittedName>
</protein>
<evidence type="ECO:0000313" key="2">
    <source>
        <dbReference type="EMBL" id="CAF3752244.1"/>
    </source>
</evidence>
<dbReference type="Proteomes" id="UP000663836">
    <property type="component" value="Unassembled WGS sequence"/>
</dbReference>
<proteinExistence type="predicted"/>
<accession>A0A814CQD9</accession>
<dbReference type="Proteomes" id="UP000663864">
    <property type="component" value="Unassembled WGS sequence"/>
</dbReference>